<dbReference type="EMBL" id="GL732555">
    <property type="protein sequence ID" value="EFX78874.1"/>
    <property type="molecule type" value="Genomic_DNA"/>
</dbReference>
<evidence type="ECO:0000313" key="2">
    <source>
        <dbReference type="EMBL" id="EFX78874.1"/>
    </source>
</evidence>
<dbReference type="KEGG" id="dpx:DAPPUDRAFT_245713"/>
<dbReference type="Proteomes" id="UP000000305">
    <property type="component" value="Unassembled WGS sequence"/>
</dbReference>
<evidence type="ECO:0000256" key="1">
    <source>
        <dbReference type="SAM" id="MobiDB-lite"/>
    </source>
</evidence>
<evidence type="ECO:0000313" key="3">
    <source>
        <dbReference type="Proteomes" id="UP000000305"/>
    </source>
</evidence>
<feature type="region of interest" description="Disordered" evidence="1">
    <location>
        <begin position="102"/>
        <end position="148"/>
    </location>
</feature>
<accession>E9GNW7</accession>
<dbReference type="HOGENOM" id="CLU_1195909_0_0_1"/>
<name>E9GNW7_DAPPU</name>
<dbReference type="InParanoid" id="E9GNW7"/>
<dbReference type="AlphaFoldDB" id="E9GNW7"/>
<protein>
    <submittedName>
        <fullName evidence="2">Uncharacterized protein</fullName>
    </submittedName>
</protein>
<feature type="region of interest" description="Disordered" evidence="1">
    <location>
        <begin position="46"/>
        <end position="83"/>
    </location>
</feature>
<proteinExistence type="predicted"/>
<gene>
    <name evidence="2" type="ORF">DAPPUDRAFT_245713</name>
</gene>
<organism evidence="2 3">
    <name type="scientific">Daphnia pulex</name>
    <name type="common">Water flea</name>
    <dbReference type="NCBI Taxonomy" id="6669"/>
    <lineage>
        <taxon>Eukaryota</taxon>
        <taxon>Metazoa</taxon>
        <taxon>Ecdysozoa</taxon>
        <taxon>Arthropoda</taxon>
        <taxon>Crustacea</taxon>
        <taxon>Branchiopoda</taxon>
        <taxon>Diplostraca</taxon>
        <taxon>Cladocera</taxon>
        <taxon>Anomopoda</taxon>
        <taxon>Daphniidae</taxon>
        <taxon>Daphnia</taxon>
    </lineage>
</organism>
<sequence length="232" mass="25923">MTGSTHANESGRRKQLTYALDDNNKCPHAELVAKCADHDGSESIVIERDDSDGGHSYVNLSNFGLRPDPQKKEKKISPSGSSSFLAPVWRPIRHSTIAHHYHHPTNQPLSIHPRPGPPENKKTESKKFPKTSALDEQEKIKRRSRTTEKYEVRRGKFLNLKESQKVIRGSYPAPGQSRLLTQQSSDGMVIASGGGQHPLFGTRFHLSLSAVRWPTTETTTAKKKEEEEGIII</sequence>
<keyword evidence="3" id="KW-1185">Reference proteome</keyword>
<reference evidence="2 3" key="1">
    <citation type="journal article" date="2011" name="Science">
        <title>The ecoresponsive genome of Daphnia pulex.</title>
        <authorList>
            <person name="Colbourne J.K."/>
            <person name="Pfrender M.E."/>
            <person name="Gilbert D."/>
            <person name="Thomas W.K."/>
            <person name="Tucker A."/>
            <person name="Oakley T.H."/>
            <person name="Tokishita S."/>
            <person name="Aerts A."/>
            <person name="Arnold G.J."/>
            <person name="Basu M.K."/>
            <person name="Bauer D.J."/>
            <person name="Caceres C.E."/>
            <person name="Carmel L."/>
            <person name="Casola C."/>
            <person name="Choi J.H."/>
            <person name="Detter J.C."/>
            <person name="Dong Q."/>
            <person name="Dusheyko S."/>
            <person name="Eads B.D."/>
            <person name="Frohlich T."/>
            <person name="Geiler-Samerotte K.A."/>
            <person name="Gerlach D."/>
            <person name="Hatcher P."/>
            <person name="Jogdeo S."/>
            <person name="Krijgsveld J."/>
            <person name="Kriventseva E.V."/>
            <person name="Kultz D."/>
            <person name="Laforsch C."/>
            <person name="Lindquist E."/>
            <person name="Lopez J."/>
            <person name="Manak J.R."/>
            <person name="Muller J."/>
            <person name="Pangilinan J."/>
            <person name="Patwardhan R.P."/>
            <person name="Pitluck S."/>
            <person name="Pritham E.J."/>
            <person name="Rechtsteiner A."/>
            <person name="Rho M."/>
            <person name="Rogozin I.B."/>
            <person name="Sakarya O."/>
            <person name="Salamov A."/>
            <person name="Schaack S."/>
            <person name="Shapiro H."/>
            <person name="Shiga Y."/>
            <person name="Skalitzky C."/>
            <person name="Smith Z."/>
            <person name="Souvorov A."/>
            <person name="Sung W."/>
            <person name="Tang Z."/>
            <person name="Tsuchiya D."/>
            <person name="Tu H."/>
            <person name="Vos H."/>
            <person name="Wang M."/>
            <person name="Wolf Y.I."/>
            <person name="Yamagata H."/>
            <person name="Yamada T."/>
            <person name="Ye Y."/>
            <person name="Shaw J.R."/>
            <person name="Andrews J."/>
            <person name="Crease T.J."/>
            <person name="Tang H."/>
            <person name="Lucas S.M."/>
            <person name="Robertson H.M."/>
            <person name="Bork P."/>
            <person name="Koonin E.V."/>
            <person name="Zdobnov E.M."/>
            <person name="Grigoriev I.V."/>
            <person name="Lynch M."/>
            <person name="Boore J.L."/>
        </authorList>
    </citation>
    <scope>NUCLEOTIDE SEQUENCE [LARGE SCALE GENOMIC DNA]</scope>
</reference>